<dbReference type="InterPro" id="IPR027417">
    <property type="entry name" value="P-loop_NTPase"/>
</dbReference>
<accession>A0A438IAD3</accession>
<comment type="caution">
    <text evidence="6">The sequence shown here is derived from an EMBL/GenBank/DDBJ whole genome shotgun (WGS) entry which is preliminary data.</text>
</comment>
<dbReference type="Proteomes" id="UP000288805">
    <property type="component" value="Unassembled WGS sequence"/>
</dbReference>
<dbReference type="Gramene" id="Vitis13g02213.t01">
    <property type="protein sequence ID" value="Vitis13g02213.t01.CDS"/>
    <property type="gene ID" value="Vitis13g02213"/>
</dbReference>
<keyword evidence="2" id="KW-0547">Nucleotide-binding</keyword>
<evidence type="ECO:0000256" key="1">
    <source>
        <dbReference type="ARBA" id="ARBA00022737"/>
    </source>
</evidence>
<reference evidence="6 7" key="1">
    <citation type="journal article" date="2018" name="PLoS Genet.">
        <title>Population sequencing reveals clonal diversity and ancestral inbreeding in the grapevine cultivar Chardonnay.</title>
        <authorList>
            <person name="Roach M.J."/>
            <person name="Johnson D.L."/>
            <person name="Bohlmann J."/>
            <person name="van Vuuren H.J."/>
            <person name="Jones S.J."/>
            <person name="Pretorius I.S."/>
            <person name="Schmidt S.A."/>
            <person name="Borneman A.R."/>
        </authorList>
    </citation>
    <scope>NUCLEOTIDE SEQUENCE [LARGE SCALE GENOMIC DNA]</scope>
    <source>
        <strain evidence="7">cv. Chardonnay</strain>
        <tissue evidence="6">Leaf</tissue>
    </source>
</reference>
<evidence type="ECO:0000259" key="5">
    <source>
        <dbReference type="Pfam" id="PF18052"/>
    </source>
</evidence>
<proteinExistence type="predicted"/>
<keyword evidence="4" id="KW-0067">ATP-binding</keyword>
<dbReference type="Gene3D" id="3.40.50.300">
    <property type="entry name" value="P-loop containing nucleotide triphosphate hydrolases"/>
    <property type="match status" value="1"/>
</dbReference>
<sequence length="219" mass="24266">MADALLSTSLQVLFERLSSPELINFIRRRNLSKELLNDLRRKFLVVLNVLNDAEVKQFSNDQVKEWLVQAKDVVYGAEDLLDGIATDALRCKIEAADSQTGGIHQVWNKFSDCVKAPFATQSMESRVKEMIAKLEAIAQEKVGLGLKEGGGEKLPPRLPSTSLVDESFVYGRDEIKEDMVNCLLSDNERGKEDIDVICIVGMGGTGKTCHDPNSGRPKI</sequence>
<protein>
    <submittedName>
        <fullName evidence="6">Putative disease resistance RPP13-like protein 1</fullName>
    </submittedName>
</protein>
<gene>
    <name evidence="6" type="primary">RPPL1_201</name>
    <name evidence="6" type="ORF">CK203_028914</name>
</gene>
<dbReference type="Pfam" id="PF18052">
    <property type="entry name" value="Rx_N"/>
    <property type="match status" value="1"/>
</dbReference>
<evidence type="ECO:0000256" key="3">
    <source>
        <dbReference type="ARBA" id="ARBA00022821"/>
    </source>
</evidence>
<evidence type="ECO:0000256" key="4">
    <source>
        <dbReference type="ARBA" id="ARBA00022840"/>
    </source>
</evidence>
<dbReference type="InterPro" id="IPR041118">
    <property type="entry name" value="Rx_N"/>
</dbReference>
<dbReference type="AlphaFoldDB" id="A0A438IAD3"/>
<dbReference type="SUPFAM" id="SSF52540">
    <property type="entry name" value="P-loop containing nucleoside triphosphate hydrolases"/>
    <property type="match status" value="1"/>
</dbReference>
<evidence type="ECO:0000256" key="2">
    <source>
        <dbReference type="ARBA" id="ARBA00022741"/>
    </source>
</evidence>
<dbReference type="PANTHER" id="PTHR36766">
    <property type="entry name" value="PLANT BROAD-SPECTRUM MILDEW RESISTANCE PROTEIN RPW8"/>
    <property type="match status" value="1"/>
</dbReference>
<name>A0A438IAD3_VITVI</name>
<organism evidence="6 7">
    <name type="scientific">Vitis vinifera</name>
    <name type="common">Grape</name>
    <dbReference type="NCBI Taxonomy" id="29760"/>
    <lineage>
        <taxon>Eukaryota</taxon>
        <taxon>Viridiplantae</taxon>
        <taxon>Streptophyta</taxon>
        <taxon>Embryophyta</taxon>
        <taxon>Tracheophyta</taxon>
        <taxon>Spermatophyta</taxon>
        <taxon>Magnoliopsida</taxon>
        <taxon>eudicotyledons</taxon>
        <taxon>Gunneridae</taxon>
        <taxon>Pentapetalae</taxon>
        <taxon>rosids</taxon>
        <taxon>Vitales</taxon>
        <taxon>Vitaceae</taxon>
        <taxon>Viteae</taxon>
        <taxon>Vitis</taxon>
    </lineage>
</organism>
<keyword evidence="1" id="KW-0677">Repeat</keyword>
<dbReference type="PANTHER" id="PTHR36766:SF40">
    <property type="entry name" value="DISEASE RESISTANCE PROTEIN RGA3"/>
    <property type="match status" value="1"/>
</dbReference>
<dbReference type="GO" id="GO:0005524">
    <property type="term" value="F:ATP binding"/>
    <property type="evidence" value="ECO:0007669"/>
    <property type="project" value="UniProtKB-KW"/>
</dbReference>
<feature type="domain" description="Disease resistance N-terminal" evidence="5">
    <location>
        <begin position="6"/>
        <end position="98"/>
    </location>
</feature>
<dbReference type="GO" id="GO:0006952">
    <property type="term" value="P:defense response"/>
    <property type="evidence" value="ECO:0007669"/>
    <property type="project" value="UniProtKB-KW"/>
</dbReference>
<keyword evidence="3" id="KW-0611">Plant defense</keyword>
<evidence type="ECO:0000313" key="7">
    <source>
        <dbReference type="Proteomes" id="UP000288805"/>
    </source>
</evidence>
<dbReference type="EMBL" id="QGNW01000128">
    <property type="protein sequence ID" value="RVW93683.1"/>
    <property type="molecule type" value="Genomic_DNA"/>
</dbReference>
<evidence type="ECO:0000313" key="6">
    <source>
        <dbReference type="EMBL" id="RVW93683.1"/>
    </source>
</evidence>
<dbReference type="Gene3D" id="1.20.5.4130">
    <property type="match status" value="1"/>
</dbReference>